<dbReference type="GO" id="GO:0005096">
    <property type="term" value="F:GTPase activator activity"/>
    <property type="evidence" value="ECO:0007669"/>
    <property type="project" value="InterPro"/>
</dbReference>
<dbReference type="InterPro" id="IPR021133">
    <property type="entry name" value="HEAT_type_2"/>
</dbReference>
<dbReference type="Pfam" id="PF23579">
    <property type="entry name" value="ARM_TBCD"/>
    <property type="match status" value="1"/>
</dbReference>
<feature type="domain" description="Tubulin-folding cofactor D ARM repeats" evidence="5">
    <location>
        <begin position="259"/>
        <end position="501"/>
    </location>
</feature>
<keyword evidence="1" id="KW-0143">Chaperone</keyword>
<reference evidence="6" key="1">
    <citation type="submission" date="2021-06" db="EMBL/GenBank/DDBJ databases">
        <authorList>
            <person name="Hodson N. C."/>
            <person name="Mongue J. A."/>
            <person name="Jaron S. K."/>
        </authorList>
    </citation>
    <scope>NUCLEOTIDE SEQUENCE</scope>
</reference>
<keyword evidence="7" id="KW-1185">Reference proteome</keyword>
<evidence type="ECO:0008006" key="8">
    <source>
        <dbReference type="Google" id="ProtNLM"/>
    </source>
</evidence>
<dbReference type="GO" id="GO:0007021">
    <property type="term" value="P:tubulin complex assembly"/>
    <property type="evidence" value="ECO:0007669"/>
    <property type="project" value="InterPro"/>
</dbReference>
<dbReference type="GO" id="GO:0034333">
    <property type="term" value="P:adherens junction assembly"/>
    <property type="evidence" value="ECO:0007669"/>
    <property type="project" value="TreeGrafter"/>
</dbReference>
<dbReference type="GO" id="GO:0048487">
    <property type="term" value="F:beta-tubulin binding"/>
    <property type="evidence" value="ECO:0007669"/>
    <property type="project" value="InterPro"/>
</dbReference>
<accession>A0A8J2NUS1</accession>
<evidence type="ECO:0000313" key="6">
    <source>
        <dbReference type="EMBL" id="CAG7704511.1"/>
    </source>
</evidence>
<evidence type="ECO:0000256" key="3">
    <source>
        <dbReference type="SAM" id="MobiDB-lite"/>
    </source>
</evidence>
<dbReference type="InterPro" id="IPR033162">
    <property type="entry name" value="TBCD"/>
</dbReference>
<evidence type="ECO:0000256" key="1">
    <source>
        <dbReference type="ARBA" id="ARBA00023186"/>
    </source>
</evidence>
<dbReference type="EMBL" id="CAJVCH010028622">
    <property type="protein sequence ID" value="CAG7704511.1"/>
    <property type="molecule type" value="Genomic_DNA"/>
</dbReference>
<dbReference type="GO" id="GO:0000226">
    <property type="term" value="P:microtubule cytoskeleton organization"/>
    <property type="evidence" value="ECO:0007669"/>
    <property type="project" value="TreeGrafter"/>
</dbReference>
<dbReference type="InterPro" id="IPR022577">
    <property type="entry name" value="TBCD_C"/>
</dbReference>
<dbReference type="Pfam" id="PF25767">
    <property type="entry name" value="ARM_TBCD_2nd"/>
    <property type="match status" value="1"/>
</dbReference>
<dbReference type="Proteomes" id="UP000708208">
    <property type="component" value="Unassembled WGS sequence"/>
</dbReference>
<feature type="domain" description="Tubulin-folding cofactor D C-terminal" evidence="4">
    <location>
        <begin position="866"/>
        <end position="1053"/>
    </location>
</feature>
<protein>
    <recommendedName>
        <fullName evidence="8">Tubulin-specific chaperone D</fullName>
    </recommendedName>
</protein>
<proteinExistence type="predicted"/>
<gene>
    <name evidence="6" type="ORF">AFUS01_LOCUS4586</name>
</gene>
<dbReference type="AlphaFoldDB" id="A0A8J2NUS1"/>
<feature type="region of interest" description="Disordered" evidence="3">
    <location>
        <begin position="1155"/>
        <end position="1176"/>
    </location>
</feature>
<evidence type="ECO:0000313" key="7">
    <source>
        <dbReference type="Proteomes" id="UP000708208"/>
    </source>
</evidence>
<organism evidence="6 7">
    <name type="scientific">Allacma fusca</name>
    <dbReference type="NCBI Taxonomy" id="39272"/>
    <lineage>
        <taxon>Eukaryota</taxon>
        <taxon>Metazoa</taxon>
        <taxon>Ecdysozoa</taxon>
        <taxon>Arthropoda</taxon>
        <taxon>Hexapoda</taxon>
        <taxon>Collembola</taxon>
        <taxon>Symphypleona</taxon>
        <taxon>Sminthuridae</taxon>
        <taxon>Allacma</taxon>
    </lineage>
</organism>
<dbReference type="Pfam" id="PF12612">
    <property type="entry name" value="TFCD_C"/>
    <property type="match status" value="1"/>
</dbReference>
<dbReference type="GO" id="GO:0007023">
    <property type="term" value="P:post-chaperonin tubulin folding pathway"/>
    <property type="evidence" value="ECO:0007669"/>
    <property type="project" value="InterPro"/>
</dbReference>
<dbReference type="GO" id="GO:0016328">
    <property type="term" value="C:lateral plasma membrane"/>
    <property type="evidence" value="ECO:0007669"/>
    <property type="project" value="TreeGrafter"/>
</dbReference>
<name>A0A8J2NUS1_9HEXA</name>
<evidence type="ECO:0000259" key="5">
    <source>
        <dbReference type="Pfam" id="PF25767"/>
    </source>
</evidence>
<dbReference type="PANTHER" id="PTHR12658:SF0">
    <property type="entry name" value="TUBULIN-SPECIFIC CHAPERONE D"/>
    <property type="match status" value="1"/>
</dbReference>
<dbReference type="GO" id="GO:0070830">
    <property type="term" value="P:bicellular tight junction assembly"/>
    <property type="evidence" value="ECO:0007669"/>
    <property type="project" value="TreeGrafter"/>
</dbReference>
<evidence type="ECO:0000259" key="4">
    <source>
        <dbReference type="Pfam" id="PF12612"/>
    </source>
</evidence>
<dbReference type="InterPro" id="IPR058033">
    <property type="entry name" value="ARM_TBCD_2nd"/>
</dbReference>
<dbReference type="PANTHER" id="PTHR12658">
    <property type="entry name" value="BETA-TUBULIN COFACTOR D"/>
    <property type="match status" value="1"/>
</dbReference>
<feature type="repeat" description="HEAT" evidence="2">
    <location>
        <begin position="334"/>
        <end position="371"/>
    </location>
</feature>
<evidence type="ECO:0000256" key="2">
    <source>
        <dbReference type="PROSITE-ProRule" id="PRU00103"/>
    </source>
</evidence>
<dbReference type="PROSITE" id="PS50077">
    <property type="entry name" value="HEAT_REPEAT"/>
    <property type="match status" value="1"/>
</dbReference>
<sequence>MFLEKDEVLSLINSVEEVYGNPGDAERCYENYRKIIDRYQEQPHLLDRHLESLIDACLSIARKASSAQTLPLKHLSLKFLRQIFKVRGPKEVVKRMPHEISDLAPVLTFLENENLDDSSCWESGYVLVMWLSILVINPFHLKLLDGSLEAESGNKLSIAQRLMNVCKKCLVLNNNIGQAAPVLISKLLARPDMLEMYMSSFIDWAVSNLDNKATFGVRIGSFAALSAIFKHAKRQDVLPYGTKVLDAVLASDFARDDTLIRKHGMKLIQRIGTMFMKTVVAPWRYQRGCRSLVNNLKAYNQGDAANAPSQNGDTFKDSAEYEELEQFSSEIESILDKLLEGLKDRDTVVRWSAAKGIGRVTNRLPREYGDEVVESLLQIFSDRESSGAWHGGCLALAELGRRGLLLPERLASVVPVVKKALIYDEIRGNFSVGGHVRDAACYVLWAFARAFEPTVVEPFVHEIATALIIAMVFDREVNCRRAASAAFQENVGRQGNFPHGIEIVTIADYFAIGSRNNAFTKISFEIAKYSEYTRPMIDHLIDLKFNHFDTSVRELTAEALANMVDLDPEYVQEVTLNKLLPVCAEMDNHTSHGAILCVSAVVVALKKVEKLSLSGNNTVDIKNIVPSILYRKFRGSHRGNELMRQALSVHIKSCSQAKLPYHAESKLLTTWQSLLEENLSYMEVNVRTKAADALSAMVAEYYVNNPHRVDLLEEFVVNFAKTLNGTVLITRMGYSIALGKFPLEVTKTAFSTVISELLKCATITPETTAWAEARKDATNALAEILSSPMTKNDTWEDGIPVKSLNLPDLFATFLTGMKDYTTDKRGDVGSWVREASMGAIKVLVLGLHKCDPTGDLNLLPRQLMIKIIGQIGKQCVEKIDNVRVLAGNALTDLLHYSDPPIPTYPRREELVEFFPKDFCTAVNWRATALTFPRFAKVIAYEEFSYDILSGFVISGGSLSDTILKDAHGAINSYLYECETSNKKELLRVGQILLEIFRNNFKVERITVSWMKFVSQLLQSGQFHTLLATDNDSFGEEVIAAVKEELFKSNRVEKLVAGIELLCETLQGSKLLVRSALKRLVVYLCHAYPRIRAVTAQKMFEAFLTYGDNIESSNLDEAMNILSEHRWELNIEVLRPARNQICELLNIPQPVLKNTDSATSISPATSSSSSTTNIARN</sequence>
<comment type="caution">
    <text evidence="6">The sequence shown here is derived from an EMBL/GenBank/DDBJ whole genome shotgun (WGS) entry which is preliminary data.</text>
</comment>
<dbReference type="OrthoDB" id="10253476at2759"/>